<dbReference type="Pfam" id="PF13385">
    <property type="entry name" value="Laminin_G_3"/>
    <property type="match status" value="2"/>
</dbReference>
<evidence type="ECO:0008006" key="3">
    <source>
        <dbReference type="Google" id="ProtNLM"/>
    </source>
</evidence>
<dbReference type="OrthoDB" id="5945899at2759"/>
<dbReference type="InterPro" id="IPR013320">
    <property type="entry name" value="ConA-like_dom_sf"/>
</dbReference>
<accession>A0A3M6TSC3</accession>
<keyword evidence="2" id="KW-1185">Reference proteome</keyword>
<organism evidence="1 2">
    <name type="scientific">Pocillopora damicornis</name>
    <name type="common">Cauliflower coral</name>
    <name type="synonym">Millepora damicornis</name>
    <dbReference type="NCBI Taxonomy" id="46731"/>
    <lineage>
        <taxon>Eukaryota</taxon>
        <taxon>Metazoa</taxon>
        <taxon>Cnidaria</taxon>
        <taxon>Anthozoa</taxon>
        <taxon>Hexacorallia</taxon>
        <taxon>Scleractinia</taxon>
        <taxon>Astrocoeniina</taxon>
        <taxon>Pocilloporidae</taxon>
        <taxon>Pocillopora</taxon>
    </lineage>
</organism>
<gene>
    <name evidence="1" type="ORF">pdam_00021527</name>
</gene>
<name>A0A3M6TSC3_POCDA</name>
<dbReference type="Gene3D" id="2.60.120.200">
    <property type="match status" value="2"/>
</dbReference>
<proteinExistence type="predicted"/>
<evidence type="ECO:0000313" key="2">
    <source>
        <dbReference type="Proteomes" id="UP000275408"/>
    </source>
</evidence>
<reference evidence="1 2" key="1">
    <citation type="journal article" date="2018" name="Sci. Rep.">
        <title>Comparative analysis of the Pocillopora damicornis genome highlights role of immune system in coral evolution.</title>
        <authorList>
            <person name="Cunning R."/>
            <person name="Bay R.A."/>
            <person name="Gillette P."/>
            <person name="Baker A.C."/>
            <person name="Traylor-Knowles N."/>
        </authorList>
    </citation>
    <scope>NUCLEOTIDE SEQUENCE [LARGE SCALE GENOMIC DNA]</scope>
    <source>
        <strain evidence="1">RSMAS</strain>
        <tissue evidence="1">Whole animal</tissue>
    </source>
</reference>
<evidence type="ECO:0000313" key="1">
    <source>
        <dbReference type="EMBL" id="RMX44302.1"/>
    </source>
</evidence>
<protein>
    <recommendedName>
        <fullName evidence="3">LamG-like jellyroll fold domain-containing protein</fullName>
    </recommendedName>
</protein>
<dbReference type="SUPFAM" id="SSF49899">
    <property type="entry name" value="Concanavalin A-like lectins/glucanases"/>
    <property type="match status" value="2"/>
</dbReference>
<sequence length="385" mass="45218">MVCILYNGASYQNTDSRKVLYLNGSRHSYAETPALPIRAISFSIMCWIKVLSLPSDHEVHIYSDWSEPHQFRIYISGWHEICAQLRNPHGHDIVYPCIWKTIPSKWMHVAFTWSRDRKEGILYIDGIIKGFRFHWALNGSDPNISLYNGASYRNTDGRKVLYLSGSRHSYAETPALPIRAISFSIMCWIKVLSLPSTLPVHIYSDWSEPNQFRIFIYGWRRICAQLRKPHHPRGLTMVHKIHLFFSYVQLINRKRHLEHSSVYPRVIYLPKRYIEKRRFAQSLIPFCVLFSHNQRKVIPNRWMHVAFTWSRDRKEGILYVDGIRRGGSRVSNGPLDLIENNHTVFDIGLKRDRMHFPTSDGYMRDLLVVDKALSGDEVKYMKDIL</sequence>
<comment type="caution">
    <text evidence="1">The sequence shown here is derived from an EMBL/GenBank/DDBJ whole genome shotgun (WGS) entry which is preliminary data.</text>
</comment>
<dbReference type="AlphaFoldDB" id="A0A3M6TSC3"/>
<dbReference type="EMBL" id="RCHS01003024">
    <property type="protein sequence ID" value="RMX44302.1"/>
    <property type="molecule type" value="Genomic_DNA"/>
</dbReference>
<dbReference type="Proteomes" id="UP000275408">
    <property type="component" value="Unassembled WGS sequence"/>
</dbReference>